<dbReference type="InterPro" id="IPR041394">
    <property type="entry name" value="HEPN_Cthe2314"/>
</dbReference>
<feature type="domain" description="Cthe-2314-like HEPN" evidence="1">
    <location>
        <begin position="52"/>
        <end position="227"/>
    </location>
</feature>
<evidence type="ECO:0000313" key="3">
    <source>
        <dbReference type="Proteomes" id="UP000609346"/>
    </source>
</evidence>
<dbReference type="Proteomes" id="UP000609346">
    <property type="component" value="Unassembled WGS sequence"/>
</dbReference>
<dbReference type="Pfam" id="PF18730">
    <property type="entry name" value="HEPN_Cthe2314"/>
    <property type="match status" value="1"/>
</dbReference>
<evidence type="ECO:0000259" key="1">
    <source>
        <dbReference type="Pfam" id="PF18730"/>
    </source>
</evidence>
<sequence length="235" mass="27518">MLRAMFGEPPLVPTGRLADAINEMWNFSRLMNERIQTGTPSEGKLRKYHIGTRGLIGSLDELEQSCYAAAQFASRISSTAVGQMSAEEQLDYHRYVYFDKNGFIRMFSLLDKLGTLLNDVLELETERMKPHFSYFTVLRNMRLNRKHPALGQALDELKERYKSPMNRLRRRRNVEIHLMNSELQDDLQQSLQRHGEEPVLENVAMQADDMRQGLELVIESLVLSYQYCYRHWNDR</sequence>
<protein>
    <recommendedName>
        <fullName evidence="1">Cthe-2314-like HEPN domain-containing protein</fullName>
    </recommendedName>
</protein>
<organism evidence="2 3">
    <name type="scientific">Paenibacillus terricola</name>
    <dbReference type="NCBI Taxonomy" id="2763503"/>
    <lineage>
        <taxon>Bacteria</taxon>
        <taxon>Bacillati</taxon>
        <taxon>Bacillota</taxon>
        <taxon>Bacilli</taxon>
        <taxon>Bacillales</taxon>
        <taxon>Paenibacillaceae</taxon>
        <taxon>Paenibacillus</taxon>
    </lineage>
</organism>
<keyword evidence="3" id="KW-1185">Reference proteome</keyword>
<dbReference type="RefSeq" id="WP_191201753.1">
    <property type="nucleotide sequence ID" value="NZ_JACXZA010000001.1"/>
</dbReference>
<proteinExistence type="predicted"/>
<dbReference type="EMBL" id="JACXZA010000001">
    <property type="protein sequence ID" value="MBD3917461.1"/>
    <property type="molecule type" value="Genomic_DNA"/>
</dbReference>
<accession>A0ABR8MQ78</accession>
<comment type="caution">
    <text evidence="2">The sequence shown here is derived from an EMBL/GenBank/DDBJ whole genome shotgun (WGS) entry which is preliminary data.</text>
</comment>
<gene>
    <name evidence="2" type="ORF">H8B09_01740</name>
</gene>
<name>A0ABR8MQ78_9BACL</name>
<evidence type="ECO:0000313" key="2">
    <source>
        <dbReference type="EMBL" id="MBD3917461.1"/>
    </source>
</evidence>
<reference evidence="2 3" key="1">
    <citation type="submission" date="2020-09" db="EMBL/GenBank/DDBJ databases">
        <title>Paenibacillus sp. strain PR3 16S rRNA gene Genome sequencing and assembly.</title>
        <authorList>
            <person name="Kim J."/>
        </authorList>
    </citation>
    <scope>NUCLEOTIDE SEQUENCE [LARGE SCALE GENOMIC DNA]</scope>
    <source>
        <strain evidence="2 3">PR3</strain>
    </source>
</reference>